<name>A0AAD9I5M3_9PEZI</name>
<protein>
    <recommendedName>
        <fullName evidence="9">Major facilitator superfamily (MFS) profile domain-containing protein</fullName>
    </recommendedName>
</protein>
<accession>A0AAD9I5M3</accession>
<feature type="transmembrane region" description="Helical" evidence="8">
    <location>
        <begin position="294"/>
        <end position="315"/>
    </location>
</feature>
<dbReference type="PANTHER" id="PTHR23514">
    <property type="entry name" value="BYPASS OF STOP CODON PROTEIN 6"/>
    <property type="match status" value="1"/>
</dbReference>
<feature type="transmembrane region" description="Helical" evidence="8">
    <location>
        <begin position="89"/>
        <end position="111"/>
    </location>
</feature>
<dbReference type="Proteomes" id="UP001217918">
    <property type="component" value="Unassembled WGS sequence"/>
</dbReference>
<keyword evidence="4 8" id="KW-0812">Transmembrane</keyword>
<keyword evidence="6 8" id="KW-0472">Membrane</keyword>
<feature type="transmembrane region" description="Helical" evidence="8">
    <location>
        <begin position="211"/>
        <end position="234"/>
    </location>
</feature>
<evidence type="ECO:0000256" key="8">
    <source>
        <dbReference type="SAM" id="Phobius"/>
    </source>
</evidence>
<dbReference type="PROSITE" id="PS50850">
    <property type="entry name" value="MFS"/>
    <property type="match status" value="1"/>
</dbReference>
<evidence type="ECO:0000256" key="6">
    <source>
        <dbReference type="ARBA" id="ARBA00023136"/>
    </source>
</evidence>
<evidence type="ECO:0000313" key="10">
    <source>
        <dbReference type="EMBL" id="KAK2071486.1"/>
    </source>
</evidence>
<comment type="subcellular location">
    <subcellularLocation>
        <location evidence="1">Endomembrane system</location>
        <topology evidence="1">Multi-pass membrane protein</topology>
    </subcellularLocation>
</comment>
<reference evidence="10" key="1">
    <citation type="journal article" date="2023" name="Mol. Plant Microbe Interact.">
        <title>Elucidating the Obligate Nature and Biological Capacity of an Invasive Fungal Corn Pathogen.</title>
        <authorList>
            <person name="MacCready J.S."/>
            <person name="Roggenkamp E.M."/>
            <person name="Gdanetz K."/>
            <person name="Chilvers M.I."/>
        </authorList>
    </citation>
    <scope>NUCLEOTIDE SEQUENCE</scope>
    <source>
        <strain evidence="10">PM02</strain>
    </source>
</reference>
<feature type="transmembrane region" description="Helical" evidence="8">
    <location>
        <begin position="351"/>
        <end position="373"/>
    </location>
</feature>
<evidence type="ECO:0000256" key="7">
    <source>
        <dbReference type="SAM" id="MobiDB-lite"/>
    </source>
</evidence>
<evidence type="ECO:0000256" key="1">
    <source>
        <dbReference type="ARBA" id="ARBA00004127"/>
    </source>
</evidence>
<dbReference type="FunFam" id="1.20.1250.20:FF:000286">
    <property type="entry name" value="MFS efflux transporter"/>
    <property type="match status" value="1"/>
</dbReference>
<evidence type="ECO:0000256" key="4">
    <source>
        <dbReference type="ARBA" id="ARBA00022692"/>
    </source>
</evidence>
<dbReference type="PANTHER" id="PTHR23514:SF3">
    <property type="entry name" value="BYPASS OF STOP CODON PROTEIN 6"/>
    <property type="match status" value="1"/>
</dbReference>
<dbReference type="GO" id="GO:0012505">
    <property type="term" value="C:endomembrane system"/>
    <property type="evidence" value="ECO:0007669"/>
    <property type="project" value="UniProtKB-SubCell"/>
</dbReference>
<evidence type="ECO:0000256" key="5">
    <source>
        <dbReference type="ARBA" id="ARBA00022989"/>
    </source>
</evidence>
<dbReference type="EMBL" id="JAQQPM010000005">
    <property type="protein sequence ID" value="KAK2071486.1"/>
    <property type="molecule type" value="Genomic_DNA"/>
</dbReference>
<feature type="transmembrane region" description="Helical" evidence="8">
    <location>
        <begin position="179"/>
        <end position="205"/>
    </location>
</feature>
<dbReference type="Pfam" id="PF07690">
    <property type="entry name" value="MFS_1"/>
    <property type="match status" value="1"/>
</dbReference>
<feature type="transmembrane region" description="Helical" evidence="8">
    <location>
        <begin position="385"/>
        <end position="408"/>
    </location>
</feature>
<feature type="transmembrane region" description="Helical" evidence="8">
    <location>
        <begin position="414"/>
        <end position="434"/>
    </location>
</feature>
<dbReference type="GO" id="GO:0016020">
    <property type="term" value="C:membrane"/>
    <property type="evidence" value="ECO:0007669"/>
    <property type="project" value="TreeGrafter"/>
</dbReference>
<keyword evidence="5 8" id="KW-1133">Transmembrane helix</keyword>
<dbReference type="AlphaFoldDB" id="A0AAD9I5M3"/>
<dbReference type="FunFam" id="1.20.1250.20:FF:000308">
    <property type="entry name" value="MFS efflux transporter"/>
    <property type="match status" value="1"/>
</dbReference>
<dbReference type="InterPro" id="IPR051788">
    <property type="entry name" value="MFS_Transporter"/>
</dbReference>
<feature type="region of interest" description="Disordered" evidence="7">
    <location>
        <begin position="1"/>
        <end position="47"/>
    </location>
</feature>
<evidence type="ECO:0000256" key="3">
    <source>
        <dbReference type="ARBA" id="ARBA00022448"/>
    </source>
</evidence>
<comment type="similarity">
    <text evidence="2">Belongs to the major facilitator superfamily.</text>
</comment>
<evidence type="ECO:0000256" key="2">
    <source>
        <dbReference type="ARBA" id="ARBA00008335"/>
    </source>
</evidence>
<feature type="transmembrane region" description="Helical" evidence="8">
    <location>
        <begin position="327"/>
        <end position="345"/>
    </location>
</feature>
<organism evidence="10 11">
    <name type="scientific">Phyllachora maydis</name>
    <dbReference type="NCBI Taxonomy" id="1825666"/>
    <lineage>
        <taxon>Eukaryota</taxon>
        <taxon>Fungi</taxon>
        <taxon>Dikarya</taxon>
        <taxon>Ascomycota</taxon>
        <taxon>Pezizomycotina</taxon>
        <taxon>Sordariomycetes</taxon>
        <taxon>Sordariomycetidae</taxon>
        <taxon>Phyllachorales</taxon>
        <taxon>Phyllachoraceae</taxon>
        <taxon>Phyllachora</taxon>
    </lineage>
</organism>
<feature type="transmembrane region" description="Helical" evidence="8">
    <location>
        <begin position="255"/>
        <end position="274"/>
    </location>
</feature>
<sequence>MDTAEAETAPAPADAEKQVGPMPAQLLPPTSSTSGDGAASPRKPERQRWNDSRVTIYRFSVTLYSFFVIGMNDGCTGALIPYLESYYNISYSIVSLMFLMPFVGYLIAAMFNNLIHHRFGQFGVAVAGPLCRLIGYVPICTHPPFPVLPVVMLFPGFGNGIEDSAWNAWIGNMHNANELLGILHGIYGLGATAAPLIATFMIAQAKLPWYSFYYVLIGLNGLGEMLTTTAFWTASAAVHRGASCPAGRRTTTRTVLRAPVVWLVAIFLLGYVGVEVSLGGWVVTFMLRVRHAAPFWAGLSVTFFWLGLTVGRVALGFLTPRVGEKGAIAAYLVLDIALVLLYWLVPSFAASAVFAALLGLFLGPLYPAAIVGATKLLPADHHISAIGFAAAVGGVGGAVLPFAVGAMAQSQGVAVLQPIVLALLVLILLTWLFLPGGLRRGGLERASDNEEKIGHEVRKAVAWAKGGGRRRTKEESGNAQA</sequence>
<proteinExistence type="inferred from homology"/>
<dbReference type="Gene3D" id="1.20.1250.20">
    <property type="entry name" value="MFS general substrate transporter like domains"/>
    <property type="match status" value="2"/>
</dbReference>
<keyword evidence="3" id="KW-0813">Transport</keyword>
<gene>
    <name evidence="10" type="ORF">P8C59_005908</name>
</gene>
<keyword evidence="11" id="KW-1185">Reference proteome</keyword>
<feature type="transmembrane region" description="Helical" evidence="8">
    <location>
        <begin position="56"/>
        <end position="83"/>
    </location>
</feature>
<dbReference type="SUPFAM" id="SSF103473">
    <property type="entry name" value="MFS general substrate transporter"/>
    <property type="match status" value="1"/>
</dbReference>
<comment type="caution">
    <text evidence="10">The sequence shown here is derived from an EMBL/GenBank/DDBJ whole genome shotgun (WGS) entry which is preliminary data.</text>
</comment>
<dbReference type="GO" id="GO:0022857">
    <property type="term" value="F:transmembrane transporter activity"/>
    <property type="evidence" value="ECO:0007669"/>
    <property type="project" value="InterPro"/>
</dbReference>
<feature type="domain" description="Major facilitator superfamily (MFS) profile" evidence="9">
    <location>
        <begin position="58"/>
        <end position="438"/>
    </location>
</feature>
<dbReference type="InterPro" id="IPR020846">
    <property type="entry name" value="MFS_dom"/>
</dbReference>
<evidence type="ECO:0000313" key="11">
    <source>
        <dbReference type="Proteomes" id="UP001217918"/>
    </source>
</evidence>
<dbReference type="InterPro" id="IPR011701">
    <property type="entry name" value="MFS"/>
</dbReference>
<feature type="compositionally biased region" description="Low complexity" evidence="7">
    <location>
        <begin position="1"/>
        <end position="13"/>
    </location>
</feature>
<evidence type="ECO:0000259" key="9">
    <source>
        <dbReference type="PROSITE" id="PS50850"/>
    </source>
</evidence>
<dbReference type="InterPro" id="IPR036259">
    <property type="entry name" value="MFS_trans_sf"/>
</dbReference>